<dbReference type="Proteomes" id="UP000327157">
    <property type="component" value="Chromosome 15"/>
</dbReference>
<dbReference type="GO" id="GO:0006412">
    <property type="term" value="P:translation"/>
    <property type="evidence" value="ECO:0007669"/>
    <property type="project" value="InterPro"/>
</dbReference>
<keyword evidence="5" id="KW-1185">Reference proteome</keyword>
<name>A0A5N5GQM5_9ROSA</name>
<comment type="caution">
    <text evidence="4">The sequence shown here is derived from an EMBL/GenBank/DDBJ whole genome shotgun (WGS) entry which is preliminary data.</text>
</comment>
<accession>A0A5N5GQM5</accession>
<dbReference type="EMBL" id="SMOL01000401">
    <property type="protein sequence ID" value="KAB2617895.1"/>
    <property type="molecule type" value="Genomic_DNA"/>
</dbReference>
<dbReference type="Pfam" id="PF01092">
    <property type="entry name" value="Ribosomal_S6e"/>
    <property type="match status" value="1"/>
</dbReference>
<keyword evidence="3" id="KW-0687">Ribonucleoprotein</keyword>
<protein>
    <submittedName>
        <fullName evidence="4">40S ribosomal protein S6-A-like</fullName>
    </submittedName>
</protein>
<dbReference type="SMART" id="SM01405">
    <property type="entry name" value="Ribosomal_S6e"/>
    <property type="match status" value="1"/>
</dbReference>
<evidence type="ECO:0000256" key="1">
    <source>
        <dbReference type="ARBA" id="ARBA00009312"/>
    </source>
</evidence>
<comment type="similarity">
    <text evidence="1">Belongs to the eukaryotic ribosomal protein eS6 family.</text>
</comment>
<keyword evidence="2 4" id="KW-0689">Ribosomal protein</keyword>
<gene>
    <name evidence="4" type="ORF">D8674_013764</name>
</gene>
<dbReference type="GO" id="GO:1990904">
    <property type="term" value="C:ribonucleoprotein complex"/>
    <property type="evidence" value="ECO:0007669"/>
    <property type="project" value="UniProtKB-KW"/>
</dbReference>
<evidence type="ECO:0000256" key="2">
    <source>
        <dbReference type="ARBA" id="ARBA00022980"/>
    </source>
</evidence>
<reference evidence="4 5" key="3">
    <citation type="submission" date="2019-11" db="EMBL/GenBank/DDBJ databases">
        <title>A de novo genome assembly of a pear dwarfing rootstock.</title>
        <authorList>
            <person name="Wang F."/>
            <person name="Wang J."/>
            <person name="Li S."/>
            <person name="Zhang Y."/>
            <person name="Fang M."/>
            <person name="Ma L."/>
            <person name="Zhao Y."/>
            <person name="Jiang S."/>
        </authorList>
    </citation>
    <scope>NUCLEOTIDE SEQUENCE [LARGE SCALE GENOMIC DNA]</scope>
    <source>
        <strain evidence="4">S2</strain>
        <tissue evidence="4">Leaf</tissue>
    </source>
</reference>
<dbReference type="GO" id="GO:0003735">
    <property type="term" value="F:structural constituent of ribosome"/>
    <property type="evidence" value="ECO:0007669"/>
    <property type="project" value="InterPro"/>
</dbReference>
<evidence type="ECO:0000313" key="5">
    <source>
        <dbReference type="Proteomes" id="UP000327157"/>
    </source>
</evidence>
<dbReference type="PANTHER" id="PTHR11502">
    <property type="entry name" value="40S RIBOSOMAL PROTEIN S6"/>
    <property type="match status" value="1"/>
</dbReference>
<reference evidence="4 5" key="1">
    <citation type="submission" date="2019-09" db="EMBL/GenBank/DDBJ databases">
        <authorList>
            <person name="Ou C."/>
        </authorList>
    </citation>
    <scope>NUCLEOTIDE SEQUENCE [LARGE SCALE GENOMIC DNA]</scope>
    <source>
        <strain evidence="4">S2</strain>
        <tissue evidence="4">Leaf</tissue>
    </source>
</reference>
<sequence>MKFNITDPTTGCQKKLEIDNDSKLRALWDKRISQEVNDDALSDGIRRYVKTYQKERLMFAFNLGHRDIVLELDAKGVVVADIRSMEDCLGPEGCLMENIQMLVKKIAVAHELAQYVVRADGFKSRIEEEPSWLSPLVLSVDPSC</sequence>
<dbReference type="GO" id="GO:0005840">
    <property type="term" value="C:ribosome"/>
    <property type="evidence" value="ECO:0007669"/>
    <property type="project" value="UniProtKB-KW"/>
</dbReference>
<evidence type="ECO:0000256" key="3">
    <source>
        <dbReference type="ARBA" id="ARBA00023274"/>
    </source>
</evidence>
<organism evidence="4 5">
    <name type="scientific">Pyrus ussuriensis x Pyrus communis</name>
    <dbReference type="NCBI Taxonomy" id="2448454"/>
    <lineage>
        <taxon>Eukaryota</taxon>
        <taxon>Viridiplantae</taxon>
        <taxon>Streptophyta</taxon>
        <taxon>Embryophyta</taxon>
        <taxon>Tracheophyta</taxon>
        <taxon>Spermatophyta</taxon>
        <taxon>Magnoliopsida</taxon>
        <taxon>eudicotyledons</taxon>
        <taxon>Gunneridae</taxon>
        <taxon>Pentapetalae</taxon>
        <taxon>rosids</taxon>
        <taxon>fabids</taxon>
        <taxon>Rosales</taxon>
        <taxon>Rosaceae</taxon>
        <taxon>Amygdaloideae</taxon>
        <taxon>Maleae</taxon>
        <taxon>Pyrus</taxon>
    </lineage>
</organism>
<reference evidence="5" key="2">
    <citation type="submission" date="2019-10" db="EMBL/GenBank/DDBJ databases">
        <title>A de novo genome assembly of a pear dwarfing rootstock.</title>
        <authorList>
            <person name="Wang F."/>
            <person name="Wang J."/>
            <person name="Li S."/>
            <person name="Zhang Y."/>
            <person name="Fang M."/>
            <person name="Ma L."/>
            <person name="Zhao Y."/>
            <person name="Jiang S."/>
        </authorList>
    </citation>
    <scope>NUCLEOTIDE SEQUENCE [LARGE SCALE GENOMIC DNA]</scope>
</reference>
<dbReference type="AlphaFoldDB" id="A0A5N5GQM5"/>
<dbReference type="OrthoDB" id="1886220at2759"/>
<evidence type="ECO:0000313" key="4">
    <source>
        <dbReference type="EMBL" id="KAB2617895.1"/>
    </source>
</evidence>
<proteinExistence type="inferred from homology"/>
<dbReference type="InterPro" id="IPR001377">
    <property type="entry name" value="Ribosomal_eS6"/>
</dbReference>